<accession>A0A845QHD8</accession>
<reference evidence="1 2" key="1">
    <citation type="submission" date="2018-08" db="EMBL/GenBank/DDBJ databases">
        <title>Murine metabolic-syndrome-specific gut microbial biobank.</title>
        <authorList>
            <person name="Liu C."/>
        </authorList>
    </citation>
    <scope>NUCLEOTIDE SEQUENCE [LARGE SCALE GENOMIC DNA]</scope>
    <source>
        <strain evidence="1 2">28</strain>
    </source>
</reference>
<organism evidence="1 2">
    <name type="scientific">Anaerotruncus colihominis</name>
    <dbReference type="NCBI Taxonomy" id="169435"/>
    <lineage>
        <taxon>Bacteria</taxon>
        <taxon>Bacillati</taxon>
        <taxon>Bacillota</taxon>
        <taxon>Clostridia</taxon>
        <taxon>Eubacteriales</taxon>
        <taxon>Oscillospiraceae</taxon>
        <taxon>Anaerotruncus</taxon>
    </lineage>
</organism>
<protein>
    <submittedName>
        <fullName evidence="1">Uncharacterized protein</fullName>
    </submittedName>
</protein>
<keyword evidence="2" id="KW-1185">Reference proteome</keyword>
<evidence type="ECO:0000313" key="1">
    <source>
        <dbReference type="EMBL" id="NBH61562.1"/>
    </source>
</evidence>
<proteinExistence type="predicted"/>
<evidence type="ECO:0000313" key="2">
    <source>
        <dbReference type="Proteomes" id="UP000446866"/>
    </source>
</evidence>
<dbReference type="EMBL" id="QXWK01000013">
    <property type="protein sequence ID" value="NBH61562.1"/>
    <property type="molecule type" value="Genomic_DNA"/>
</dbReference>
<dbReference type="RefSeq" id="WP_160201845.1">
    <property type="nucleotide sequence ID" value="NZ_QXWK01000013.1"/>
</dbReference>
<name>A0A845QHD8_9FIRM</name>
<sequence>MGKAKIMGGGGGINIKNGIEQLGYSTSAVIESGNFVQRIDNSYAFSAVSGASDTTLIRQCAIDNTHVAVAYAVTNSKSTGTGNTYAHIYAYIVTLDDDTRSLTKSTVLDLGYAGPVGALDISCRANGKIIIGYGQHYSSGKSSYDTVLVQASVNYSDMSITKDWTKTLRSSGSSGRYQQDMHMFWLDKDNDKMLLFVDGGSNNWLACMIVQFTNDSSNPYVIVTQEKATGDPRNDYYIDITPLDANHLLMVYSERTYEGDGLCARVITIDDNYEITYGTKLKVDPTYGNYRVILVPSAHAQISDNKFLILWAAKTSSSGSNGVLRGVILTVSNDFVLSIASATVDIPMQNNNATSGVHLLTAFDYVNTEPLLIYTSYPDLVTSWVHVDASNIVTAAVIKSGIANGTDVGSGSLKSISTVEKPVIHANSIVSIASVTHGVSSTAYLDNIWIPLFETWDISTGWIDGVTKNNMKYNSSGKVIILENMEE</sequence>
<comment type="caution">
    <text evidence="1">The sequence shown here is derived from an EMBL/GenBank/DDBJ whole genome shotgun (WGS) entry which is preliminary data.</text>
</comment>
<dbReference type="Proteomes" id="UP000446866">
    <property type="component" value="Unassembled WGS sequence"/>
</dbReference>
<gene>
    <name evidence="1" type="ORF">D0435_07850</name>
</gene>
<dbReference type="AlphaFoldDB" id="A0A845QHD8"/>